<dbReference type="OrthoDB" id="2143914at2759"/>
<keyword evidence="8" id="KW-1185">Reference proteome</keyword>
<evidence type="ECO:0000256" key="1">
    <source>
        <dbReference type="ARBA" id="ARBA00004123"/>
    </source>
</evidence>
<dbReference type="CDD" id="cd00167">
    <property type="entry name" value="SANT"/>
    <property type="match status" value="1"/>
</dbReference>
<dbReference type="AlphaFoldDB" id="A0A067KFI6"/>
<dbReference type="PANTHER" id="PTHR47999:SF96">
    <property type="entry name" value="TRANSCRIPTION REPRESSOR MYB6-LIKE"/>
    <property type="match status" value="1"/>
</dbReference>
<keyword evidence="3" id="KW-0539">Nucleus</keyword>
<gene>
    <name evidence="7" type="ORF">JCGZ_07289</name>
</gene>
<feature type="compositionally biased region" description="Basic and acidic residues" evidence="4">
    <location>
        <begin position="36"/>
        <end position="50"/>
    </location>
</feature>
<evidence type="ECO:0000256" key="2">
    <source>
        <dbReference type="ARBA" id="ARBA00023125"/>
    </source>
</evidence>
<feature type="region of interest" description="Disordered" evidence="4">
    <location>
        <begin position="36"/>
        <end position="64"/>
    </location>
</feature>
<dbReference type="PANTHER" id="PTHR47999">
    <property type="entry name" value="TRANSCRIPTION FACTOR MYB8-RELATED-RELATED"/>
    <property type="match status" value="1"/>
</dbReference>
<dbReference type="EMBL" id="KK914539">
    <property type="protein sequence ID" value="KDP33718.1"/>
    <property type="molecule type" value="Genomic_DNA"/>
</dbReference>
<sequence>MRDKAWCGKEGLNRGTWSASEDKILINYIKVHGEGKWRSSSKSRVEEMQKKLQTSMDELSKTRR</sequence>
<reference evidence="7 8" key="1">
    <citation type="journal article" date="2014" name="PLoS ONE">
        <title>Global Analysis of Gene Expression Profiles in Physic Nut (Jatropha curcas L.) Seedlings Exposed to Salt Stress.</title>
        <authorList>
            <person name="Zhang L."/>
            <person name="Zhang C."/>
            <person name="Wu P."/>
            <person name="Chen Y."/>
            <person name="Li M."/>
            <person name="Jiang H."/>
            <person name="Wu G."/>
        </authorList>
    </citation>
    <scope>NUCLEOTIDE SEQUENCE [LARGE SCALE GENOMIC DNA]</scope>
    <source>
        <strain evidence="8">cv. GZQX0401</strain>
        <tissue evidence="7">Young leaves</tissue>
    </source>
</reference>
<dbReference type="InterPro" id="IPR009057">
    <property type="entry name" value="Homeodomain-like_sf"/>
</dbReference>
<name>A0A067KFI6_JATCU</name>
<dbReference type="GO" id="GO:0005634">
    <property type="term" value="C:nucleus"/>
    <property type="evidence" value="ECO:0007669"/>
    <property type="project" value="UniProtKB-SubCell"/>
</dbReference>
<dbReference type="SUPFAM" id="SSF46689">
    <property type="entry name" value="Homeodomain-like"/>
    <property type="match status" value="1"/>
</dbReference>
<dbReference type="PROSITE" id="PS50090">
    <property type="entry name" value="MYB_LIKE"/>
    <property type="match status" value="1"/>
</dbReference>
<dbReference type="InterPro" id="IPR001005">
    <property type="entry name" value="SANT/Myb"/>
</dbReference>
<organism evidence="7 8">
    <name type="scientific">Jatropha curcas</name>
    <name type="common">Barbados nut</name>
    <dbReference type="NCBI Taxonomy" id="180498"/>
    <lineage>
        <taxon>Eukaryota</taxon>
        <taxon>Viridiplantae</taxon>
        <taxon>Streptophyta</taxon>
        <taxon>Embryophyta</taxon>
        <taxon>Tracheophyta</taxon>
        <taxon>Spermatophyta</taxon>
        <taxon>Magnoliopsida</taxon>
        <taxon>eudicotyledons</taxon>
        <taxon>Gunneridae</taxon>
        <taxon>Pentapetalae</taxon>
        <taxon>rosids</taxon>
        <taxon>fabids</taxon>
        <taxon>Malpighiales</taxon>
        <taxon>Euphorbiaceae</taxon>
        <taxon>Crotonoideae</taxon>
        <taxon>Jatropheae</taxon>
        <taxon>Jatropha</taxon>
    </lineage>
</organism>
<dbReference type="InterPro" id="IPR015495">
    <property type="entry name" value="Myb_TF_plants"/>
</dbReference>
<dbReference type="PROSITE" id="PS51294">
    <property type="entry name" value="HTH_MYB"/>
    <property type="match status" value="1"/>
</dbReference>
<dbReference type="InterPro" id="IPR017930">
    <property type="entry name" value="Myb_dom"/>
</dbReference>
<evidence type="ECO:0000313" key="8">
    <source>
        <dbReference type="Proteomes" id="UP000027138"/>
    </source>
</evidence>
<feature type="domain" description="HTH myb-type" evidence="6">
    <location>
        <begin position="9"/>
        <end position="39"/>
    </location>
</feature>
<dbReference type="GO" id="GO:0003677">
    <property type="term" value="F:DNA binding"/>
    <property type="evidence" value="ECO:0007669"/>
    <property type="project" value="UniProtKB-KW"/>
</dbReference>
<dbReference type="Pfam" id="PF00249">
    <property type="entry name" value="Myb_DNA-binding"/>
    <property type="match status" value="1"/>
</dbReference>
<protein>
    <submittedName>
        <fullName evidence="7">Uncharacterized protein</fullName>
    </submittedName>
</protein>
<proteinExistence type="predicted"/>
<dbReference type="Proteomes" id="UP000027138">
    <property type="component" value="Unassembled WGS sequence"/>
</dbReference>
<accession>A0A067KFI6</accession>
<feature type="domain" description="Myb-like" evidence="5">
    <location>
        <begin position="9"/>
        <end position="47"/>
    </location>
</feature>
<dbReference type="Gene3D" id="1.10.10.60">
    <property type="entry name" value="Homeodomain-like"/>
    <property type="match status" value="1"/>
</dbReference>
<evidence type="ECO:0000256" key="3">
    <source>
        <dbReference type="ARBA" id="ARBA00023242"/>
    </source>
</evidence>
<comment type="subcellular location">
    <subcellularLocation>
        <location evidence="1">Nucleus</location>
    </subcellularLocation>
</comment>
<keyword evidence="2" id="KW-0238">DNA-binding</keyword>
<evidence type="ECO:0000259" key="6">
    <source>
        <dbReference type="PROSITE" id="PS51294"/>
    </source>
</evidence>
<evidence type="ECO:0000259" key="5">
    <source>
        <dbReference type="PROSITE" id="PS50090"/>
    </source>
</evidence>
<evidence type="ECO:0000313" key="7">
    <source>
        <dbReference type="EMBL" id="KDP33718.1"/>
    </source>
</evidence>
<evidence type="ECO:0000256" key="4">
    <source>
        <dbReference type="SAM" id="MobiDB-lite"/>
    </source>
</evidence>
<dbReference type="STRING" id="180498.A0A067KFI6"/>